<keyword evidence="2" id="KW-0255">Endonuclease</keyword>
<feature type="domain" description="Endonuclease/exonuclease/phosphatase" evidence="1">
    <location>
        <begin position="39"/>
        <end position="222"/>
    </location>
</feature>
<keyword evidence="2" id="KW-0540">Nuclease</keyword>
<accession>A0A1U9KCH4</accession>
<dbReference type="InterPro" id="IPR036691">
    <property type="entry name" value="Endo/exonu/phosph_ase_sf"/>
</dbReference>
<dbReference type="Proteomes" id="UP000188937">
    <property type="component" value="Chromosome"/>
</dbReference>
<organism evidence="2 3">
    <name type="scientific">Acetobacter aceti</name>
    <dbReference type="NCBI Taxonomy" id="435"/>
    <lineage>
        <taxon>Bacteria</taxon>
        <taxon>Pseudomonadati</taxon>
        <taxon>Pseudomonadota</taxon>
        <taxon>Alphaproteobacteria</taxon>
        <taxon>Acetobacterales</taxon>
        <taxon>Acetobacteraceae</taxon>
        <taxon>Acetobacter</taxon>
        <taxon>Acetobacter subgen. Acetobacter</taxon>
    </lineage>
</organism>
<dbReference type="AlphaFoldDB" id="A0A1U9KCH4"/>
<gene>
    <name evidence="2" type="ORF">A0U92_00390</name>
</gene>
<keyword evidence="2" id="KW-0378">Hydrolase</keyword>
<name>A0A1U9KCH4_ACEAC</name>
<evidence type="ECO:0000313" key="3">
    <source>
        <dbReference type="Proteomes" id="UP000188937"/>
    </source>
</evidence>
<dbReference type="Pfam" id="PF03372">
    <property type="entry name" value="Exo_endo_phos"/>
    <property type="match status" value="1"/>
</dbReference>
<protein>
    <submittedName>
        <fullName evidence="2">Endonuclease</fullName>
    </submittedName>
</protein>
<dbReference type="EMBL" id="CP014692">
    <property type="protein sequence ID" value="AQS83468.1"/>
    <property type="molecule type" value="Genomic_DNA"/>
</dbReference>
<proteinExistence type="predicted"/>
<sequence>MMATPKLKPLLKRIRRRSRLRGRIIASPARQGDVELRIISWNLLHSVGASIRDVLTLLEREQPDLLLMQEATEEIDQLPELVGGYYARSPLPGRIHGMACWSRTPFSRAPRTCVIPSGMIVKRIAQIIRLPSLTVANVHLSHGQIMNRRQLRRLSAILPAPAAILGDFNLVGPTLVPGFSDAGPRAPTHRMVDLVPIRIDRCLIRGAVCEQAEVLPVFASDHRPIMVTLRPGATMPDARPEAATQAG</sequence>
<evidence type="ECO:0000259" key="1">
    <source>
        <dbReference type="Pfam" id="PF03372"/>
    </source>
</evidence>
<dbReference type="OrthoDB" id="7979217at2"/>
<reference evidence="2 3" key="1">
    <citation type="submission" date="2016-03" db="EMBL/GenBank/DDBJ databases">
        <title>Acetic acid bacteria sequencing.</title>
        <authorList>
            <person name="Brandt J."/>
            <person name="Jakob F."/>
            <person name="Vogel R.F."/>
        </authorList>
    </citation>
    <scope>NUCLEOTIDE SEQUENCE [LARGE SCALE GENOMIC DNA]</scope>
    <source>
        <strain evidence="2 3">TMW2.1153</strain>
    </source>
</reference>
<dbReference type="GO" id="GO:0004519">
    <property type="term" value="F:endonuclease activity"/>
    <property type="evidence" value="ECO:0007669"/>
    <property type="project" value="UniProtKB-KW"/>
</dbReference>
<dbReference type="SUPFAM" id="SSF56219">
    <property type="entry name" value="DNase I-like"/>
    <property type="match status" value="1"/>
</dbReference>
<dbReference type="KEGG" id="aace:A0U92_00390"/>
<keyword evidence="3" id="KW-1185">Reference proteome</keyword>
<dbReference type="RefSeq" id="WP_077811503.1">
    <property type="nucleotide sequence ID" value="NZ_CP014692.1"/>
</dbReference>
<evidence type="ECO:0000313" key="2">
    <source>
        <dbReference type="EMBL" id="AQS83468.1"/>
    </source>
</evidence>
<dbReference type="Gene3D" id="3.60.10.10">
    <property type="entry name" value="Endonuclease/exonuclease/phosphatase"/>
    <property type="match status" value="1"/>
</dbReference>
<dbReference type="InterPro" id="IPR005135">
    <property type="entry name" value="Endo/exonuclease/phosphatase"/>
</dbReference>